<dbReference type="RefSeq" id="WP_013334875.1">
    <property type="nucleotide sequence ID" value="NC_014534.1"/>
</dbReference>
<dbReference type="GO" id="GO:0003677">
    <property type="term" value="F:DNA binding"/>
    <property type="evidence" value="ECO:0007669"/>
    <property type="project" value="UniProtKB-KW"/>
</dbReference>
<evidence type="ECO:0000256" key="1">
    <source>
        <dbReference type="ARBA" id="ARBA00006295"/>
    </source>
</evidence>
<dbReference type="EMBL" id="CP002200">
    <property type="protein sequence ID" value="ADN18127.1"/>
    <property type="molecule type" value="Genomic_DNA"/>
</dbReference>
<dbReference type="PANTHER" id="PTHR33375:SF7">
    <property type="entry name" value="CHROMOSOME 2-PARTITIONING PROTEIN PARB-RELATED"/>
    <property type="match status" value="1"/>
</dbReference>
<dbReference type="InterPro" id="IPR003115">
    <property type="entry name" value="ParB_N"/>
</dbReference>
<dbReference type="Gene3D" id="1.10.10.2830">
    <property type="match status" value="1"/>
</dbReference>
<evidence type="ECO:0000313" key="4">
    <source>
        <dbReference type="EMBL" id="ADN18127.1"/>
    </source>
</evidence>
<keyword evidence="5" id="KW-1185">Reference proteome</keyword>
<dbReference type="InterPro" id="IPR041468">
    <property type="entry name" value="HTH_ParB/Spo0J"/>
</dbReference>
<dbReference type="Pfam" id="PF02195">
    <property type="entry name" value="ParB_N"/>
    <property type="match status" value="1"/>
</dbReference>
<dbReference type="InterPro" id="IPR036086">
    <property type="entry name" value="ParB/Sulfiredoxin_sf"/>
</dbReference>
<dbReference type="AlphaFoldDB" id="E0UME7"/>
<dbReference type="GO" id="GO:0007059">
    <property type="term" value="P:chromosome segregation"/>
    <property type="evidence" value="ECO:0007669"/>
    <property type="project" value="TreeGrafter"/>
</dbReference>
<keyword evidence="4" id="KW-0614">Plasmid</keyword>
<evidence type="ECO:0000256" key="2">
    <source>
        <dbReference type="ARBA" id="ARBA00023125"/>
    </source>
</evidence>
<proteinExistence type="inferred from homology"/>
<dbReference type="OrthoDB" id="9802051at2"/>
<dbReference type="SMART" id="SM00470">
    <property type="entry name" value="ParB"/>
    <property type="match status" value="1"/>
</dbReference>
<dbReference type="KEGG" id="cyj:Cyan7822_6335"/>
<dbReference type="FunFam" id="3.90.1530.30:FF:000001">
    <property type="entry name" value="Chromosome partitioning protein ParB"/>
    <property type="match status" value="1"/>
</dbReference>
<organism evidence="4 5">
    <name type="scientific">Gloeothece verrucosa (strain PCC 7822)</name>
    <name type="common">Cyanothece sp. (strain PCC 7822)</name>
    <dbReference type="NCBI Taxonomy" id="497965"/>
    <lineage>
        <taxon>Bacteria</taxon>
        <taxon>Bacillati</taxon>
        <taxon>Cyanobacteriota</taxon>
        <taxon>Cyanophyceae</taxon>
        <taxon>Oscillatoriophycideae</taxon>
        <taxon>Chroococcales</taxon>
        <taxon>Aphanothecaceae</taxon>
        <taxon>Gloeothece</taxon>
        <taxon>Gloeothece verrucosa</taxon>
    </lineage>
</organism>
<sequence length="301" mass="34039">MNLQLNNVALFLNHSPEVEETSVQPVSLPIDAIQTRPSQPRRYFSPQAHQELVDSIRQHGILQPILVRPLDGGTYELVAGERRYRAAIDAGLTNIPVLIKQLSDGEASELTLIENLQRENLNPLEEAEGILELLSIALEKPISDVPKILYRMQNEAVGKVTQNVLSSEEANKIKEVFRRVGTISWESFIPSRLSLLSLPNDILAALREGKIEYTKAVALAKIKDDNSRRDFLLRAIEEKWTLSQIKEKIKSLSTKEEETINPQQRIKSFAAKLKKSKSLADQKVWKKIEGYLSKIESLIED</sequence>
<dbReference type="SUPFAM" id="SSF110849">
    <property type="entry name" value="ParB/Sulfiredoxin"/>
    <property type="match status" value="1"/>
</dbReference>
<name>E0UME7_GLOV7</name>
<dbReference type="HOGENOM" id="CLU_023853_4_1_3"/>
<geneLocation type="plasmid" evidence="4 5">
    <name>Cy782202</name>
</geneLocation>
<dbReference type="Pfam" id="PF17762">
    <property type="entry name" value="HTH_ParB"/>
    <property type="match status" value="1"/>
</dbReference>
<dbReference type="Proteomes" id="UP000008206">
    <property type="component" value="Plasmid Cy782202"/>
</dbReference>
<dbReference type="Gene3D" id="3.90.1530.30">
    <property type="match status" value="1"/>
</dbReference>
<dbReference type="SUPFAM" id="SSF109709">
    <property type="entry name" value="KorB DNA-binding domain-like"/>
    <property type="match status" value="1"/>
</dbReference>
<evidence type="ECO:0000259" key="3">
    <source>
        <dbReference type="SMART" id="SM00470"/>
    </source>
</evidence>
<accession>E0UME7</accession>
<feature type="domain" description="ParB-like N-terminal" evidence="3">
    <location>
        <begin position="26"/>
        <end position="116"/>
    </location>
</feature>
<keyword evidence="2" id="KW-0238">DNA-binding</keyword>
<gene>
    <name evidence="4" type="ordered locus">Cyan7822_6335</name>
</gene>
<evidence type="ECO:0000313" key="5">
    <source>
        <dbReference type="Proteomes" id="UP000008206"/>
    </source>
</evidence>
<dbReference type="GO" id="GO:0005694">
    <property type="term" value="C:chromosome"/>
    <property type="evidence" value="ECO:0007669"/>
    <property type="project" value="TreeGrafter"/>
</dbReference>
<dbReference type="CDD" id="cd16393">
    <property type="entry name" value="SPO0J_N"/>
    <property type="match status" value="1"/>
</dbReference>
<dbReference type="InterPro" id="IPR050336">
    <property type="entry name" value="Chromosome_partition/occlusion"/>
</dbReference>
<comment type="similarity">
    <text evidence="1">Belongs to the ParB family.</text>
</comment>
<dbReference type="PANTHER" id="PTHR33375">
    <property type="entry name" value="CHROMOSOME-PARTITIONING PROTEIN PARB-RELATED"/>
    <property type="match status" value="1"/>
</dbReference>
<dbReference type="InterPro" id="IPR004437">
    <property type="entry name" value="ParB/RepB/Spo0J"/>
</dbReference>
<reference evidence="5" key="1">
    <citation type="journal article" date="2011" name="MBio">
        <title>Novel metabolic attributes of the genus Cyanothece, comprising a group of unicellular nitrogen-fixing Cyanobacteria.</title>
        <authorList>
            <person name="Bandyopadhyay A."/>
            <person name="Elvitigala T."/>
            <person name="Welsh E."/>
            <person name="Stockel J."/>
            <person name="Liberton M."/>
            <person name="Min H."/>
            <person name="Sherman L.A."/>
            <person name="Pakrasi H.B."/>
        </authorList>
    </citation>
    <scope>NUCLEOTIDE SEQUENCE [LARGE SCALE GENOMIC DNA]</scope>
    <source>
        <strain evidence="5">PCC 7822</strain>
        <plasmid evidence="5">Cy782202</plasmid>
    </source>
</reference>
<dbReference type="NCBIfam" id="TIGR00180">
    <property type="entry name" value="parB_part"/>
    <property type="match status" value="1"/>
</dbReference>
<protein>
    <submittedName>
        <fullName evidence="4">ParB-like partition protein</fullName>
    </submittedName>
</protein>